<dbReference type="PROSITE" id="PS51186">
    <property type="entry name" value="GNAT"/>
    <property type="match status" value="1"/>
</dbReference>
<evidence type="ECO:0000313" key="3">
    <source>
        <dbReference type="EMBL" id="AXI79090.1"/>
    </source>
</evidence>
<accession>A0A345SZD5</accession>
<dbReference type="Gene3D" id="3.40.630.30">
    <property type="match status" value="1"/>
</dbReference>
<sequence length="296" mass="31632">MAQPVPEPVPEHAPRPTVRPCTAEDHGAVLALVDADRLPGQPVCTAEMLHAALSRTAVLETGWWSEIEPPRTDVLLGAEGQVTGVVCWSVRPRDGAGIVLWLHGREHPGTVRHLVDHALASLGEHRPAHAFASASPLTLGLPALPVTHRPATDRALRDAGFGPAASWRYMRHTRSGSAPAEAYPLAEVISQGEAGWRLKVRSHDGPPAAEATVDAPVDGIGAVRWIGVEAAHRDNGLGSTLLQQALRTLYGNGAREVILYVDDQPVGGVDDRTAANRLYDAAGFTEIDRLLSYVRP</sequence>
<keyword evidence="3" id="KW-0808">Transferase</keyword>
<dbReference type="InterPro" id="IPR000182">
    <property type="entry name" value="GNAT_dom"/>
</dbReference>
<gene>
    <name evidence="3" type="ORF">C7M71_018390</name>
</gene>
<evidence type="ECO:0000256" key="1">
    <source>
        <dbReference type="SAM" id="MobiDB-lite"/>
    </source>
</evidence>
<name>A0A345SZD5_9ACTN</name>
<keyword evidence="4" id="KW-1185">Reference proteome</keyword>
<evidence type="ECO:0000259" key="2">
    <source>
        <dbReference type="PROSITE" id="PS51186"/>
    </source>
</evidence>
<dbReference type="GO" id="GO:0016747">
    <property type="term" value="F:acyltransferase activity, transferring groups other than amino-acyl groups"/>
    <property type="evidence" value="ECO:0007669"/>
    <property type="project" value="InterPro"/>
</dbReference>
<feature type="region of interest" description="Disordered" evidence="1">
    <location>
        <begin position="1"/>
        <end position="20"/>
    </location>
</feature>
<dbReference type="Proteomes" id="UP000249340">
    <property type="component" value="Chromosome"/>
</dbReference>
<dbReference type="EMBL" id="CP031264">
    <property type="protein sequence ID" value="AXI79090.1"/>
    <property type="molecule type" value="Genomic_DNA"/>
</dbReference>
<dbReference type="Pfam" id="PF00583">
    <property type="entry name" value="Acetyltransf_1"/>
    <property type="match status" value="1"/>
</dbReference>
<dbReference type="KEGG" id="stri:C7M71_018390"/>
<proteinExistence type="predicted"/>
<dbReference type="InterPro" id="IPR016181">
    <property type="entry name" value="Acyl_CoA_acyltransferase"/>
</dbReference>
<dbReference type="SUPFAM" id="SSF55729">
    <property type="entry name" value="Acyl-CoA N-acyltransferases (Nat)"/>
    <property type="match status" value="1"/>
</dbReference>
<organism evidence="3 4">
    <name type="scientific">Peterkaempfera bronchialis</name>
    <dbReference type="NCBI Taxonomy" id="2126346"/>
    <lineage>
        <taxon>Bacteria</taxon>
        <taxon>Bacillati</taxon>
        <taxon>Actinomycetota</taxon>
        <taxon>Actinomycetes</taxon>
        <taxon>Kitasatosporales</taxon>
        <taxon>Streptomycetaceae</taxon>
        <taxon>Peterkaempfera</taxon>
    </lineage>
</organism>
<evidence type="ECO:0000313" key="4">
    <source>
        <dbReference type="Proteomes" id="UP000249340"/>
    </source>
</evidence>
<dbReference type="OrthoDB" id="3499143at2"/>
<dbReference type="CDD" id="cd04301">
    <property type="entry name" value="NAT_SF"/>
    <property type="match status" value="1"/>
</dbReference>
<reference evidence="4" key="1">
    <citation type="submission" date="2018-07" db="EMBL/GenBank/DDBJ databases">
        <title>Streptacidiphilus bronchialis DSM 106435 chromosome.</title>
        <authorList>
            <person name="Batra D."/>
            <person name="Gulvik C.A."/>
        </authorList>
    </citation>
    <scope>NUCLEOTIDE SEQUENCE [LARGE SCALE GENOMIC DNA]</scope>
    <source>
        <strain evidence="4">DSM 106435</strain>
    </source>
</reference>
<feature type="domain" description="N-acetyltransferase" evidence="2">
    <location>
        <begin position="146"/>
        <end position="296"/>
    </location>
</feature>
<dbReference type="AlphaFoldDB" id="A0A345SZD5"/>
<protein>
    <submittedName>
        <fullName evidence="3">N-acetyltransferase</fullName>
    </submittedName>
</protein>
<dbReference type="RefSeq" id="WP_111490468.1">
    <property type="nucleotide sequence ID" value="NZ_CP031264.1"/>
</dbReference>